<dbReference type="AlphaFoldDB" id="A0A382XC06"/>
<proteinExistence type="predicted"/>
<gene>
    <name evidence="1" type="ORF">METZ01_LOCUS420725</name>
</gene>
<reference evidence="1" key="1">
    <citation type="submission" date="2018-05" db="EMBL/GenBank/DDBJ databases">
        <authorList>
            <person name="Lanie J.A."/>
            <person name="Ng W.-L."/>
            <person name="Kazmierczak K.M."/>
            <person name="Andrzejewski T.M."/>
            <person name="Davidsen T.M."/>
            <person name="Wayne K.J."/>
            <person name="Tettelin H."/>
            <person name="Glass J.I."/>
            <person name="Rusch D."/>
            <person name="Podicherti R."/>
            <person name="Tsui H.-C.T."/>
            <person name="Winkler M.E."/>
        </authorList>
    </citation>
    <scope>NUCLEOTIDE SEQUENCE</scope>
</reference>
<feature type="non-terminal residue" evidence="1">
    <location>
        <position position="135"/>
    </location>
</feature>
<dbReference type="EMBL" id="UINC01166102">
    <property type="protein sequence ID" value="SVD67871.1"/>
    <property type="molecule type" value="Genomic_DNA"/>
</dbReference>
<evidence type="ECO:0000313" key="1">
    <source>
        <dbReference type="EMBL" id="SVD67871.1"/>
    </source>
</evidence>
<dbReference type="Gene3D" id="3.40.50.880">
    <property type="match status" value="1"/>
</dbReference>
<sequence>MTQHLILSGGIFHEFDQTTSMLIDIAKGHGLSSRVCRHPDEAIKILATDDVKLFSINALRWEMTGTKYDPYRQDWRYCIDQAAIDTIRHFWENGGGIFGLHTASICFSNWPEWSDVLGGRWIWDQSFHPDKESLK</sequence>
<dbReference type="InterPro" id="IPR029062">
    <property type="entry name" value="Class_I_gatase-like"/>
</dbReference>
<evidence type="ECO:0008006" key="2">
    <source>
        <dbReference type="Google" id="ProtNLM"/>
    </source>
</evidence>
<protein>
    <recommendedName>
        <fullName evidence="2">ThuA-like domain-containing protein</fullName>
    </recommendedName>
</protein>
<name>A0A382XC06_9ZZZZ</name>
<dbReference type="SUPFAM" id="SSF52317">
    <property type="entry name" value="Class I glutamine amidotransferase-like"/>
    <property type="match status" value="1"/>
</dbReference>
<organism evidence="1">
    <name type="scientific">marine metagenome</name>
    <dbReference type="NCBI Taxonomy" id="408172"/>
    <lineage>
        <taxon>unclassified sequences</taxon>
        <taxon>metagenomes</taxon>
        <taxon>ecological metagenomes</taxon>
    </lineage>
</organism>
<accession>A0A382XC06</accession>